<dbReference type="Proteomes" id="UP001060414">
    <property type="component" value="Chromosome"/>
</dbReference>
<evidence type="ECO:0000313" key="2">
    <source>
        <dbReference type="EMBL" id="UWZ79021.1"/>
    </source>
</evidence>
<reference evidence="2" key="1">
    <citation type="journal article" date="2022" name="Environ. Microbiol.">
        <title>Geoalkalibacter halelectricus SAP #1 sp. nov. possessing extracellular electron transfer and mineral#reducing capabilities from a haloalkaline environment.</title>
        <authorList>
            <person name="Yadav S."/>
            <person name="Singh R."/>
            <person name="Sundharam S.S."/>
            <person name="Chaudhary S."/>
            <person name="Krishnamurthi S."/>
            <person name="Patil S.A."/>
        </authorList>
    </citation>
    <scope>NUCLEOTIDE SEQUENCE</scope>
    <source>
        <strain evidence="2">SAP-1</strain>
    </source>
</reference>
<organism evidence="2 3">
    <name type="scientific">Geoalkalibacter halelectricus</name>
    <dbReference type="NCBI Taxonomy" id="2847045"/>
    <lineage>
        <taxon>Bacteria</taxon>
        <taxon>Pseudomonadati</taxon>
        <taxon>Thermodesulfobacteriota</taxon>
        <taxon>Desulfuromonadia</taxon>
        <taxon>Desulfuromonadales</taxon>
        <taxon>Geoalkalibacteraceae</taxon>
        <taxon>Geoalkalibacter</taxon>
    </lineage>
</organism>
<gene>
    <name evidence="2" type="ORF">L9S41_15250</name>
</gene>
<dbReference type="RefSeq" id="WP_260747376.1">
    <property type="nucleotide sequence ID" value="NZ_CP092109.1"/>
</dbReference>
<evidence type="ECO:0000313" key="3">
    <source>
        <dbReference type="Proteomes" id="UP001060414"/>
    </source>
</evidence>
<accession>A0ABY5ZIR1</accession>
<sequence>MNSWPGIKFCILAALVFLALARPAAAVDALNLGGEPLSEAEMAEAQGGFTLPNGDFLYFSMDFMRVNLVSHQQPGGADINGFVNSLRQEAVIGKDGSIQVNVDILQAGQGDGIGQNGGTPQQINAVLLNNSFTNFQGLANANLITGNHNVGSIINVINLRLGFFSKENFSAPDLRDFFMH</sequence>
<evidence type="ECO:0000256" key="1">
    <source>
        <dbReference type="SAM" id="SignalP"/>
    </source>
</evidence>
<proteinExistence type="predicted"/>
<name>A0ABY5ZIR1_9BACT</name>
<feature type="chain" id="PRO_5046840425" evidence="1">
    <location>
        <begin position="27"/>
        <end position="180"/>
    </location>
</feature>
<feature type="signal peptide" evidence="1">
    <location>
        <begin position="1"/>
        <end position="26"/>
    </location>
</feature>
<protein>
    <submittedName>
        <fullName evidence="2">Uncharacterized protein</fullName>
    </submittedName>
</protein>
<keyword evidence="3" id="KW-1185">Reference proteome</keyword>
<keyword evidence="1" id="KW-0732">Signal</keyword>
<dbReference type="EMBL" id="CP092109">
    <property type="protein sequence ID" value="UWZ79021.1"/>
    <property type="molecule type" value="Genomic_DNA"/>
</dbReference>